<name>A0A3P7NX37_9BILA</name>
<proteinExistence type="predicted"/>
<dbReference type="InterPro" id="IPR003350">
    <property type="entry name" value="CUT_dom"/>
</dbReference>
<dbReference type="Gene3D" id="1.10.260.40">
    <property type="entry name" value="lambda repressor-like DNA-binding domains"/>
    <property type="match status" value="1"/>
</dbReference>
<dbReference type="Pfam" id="PF02376">
    <property type="entry name" value="CUT"/>
    <property type="match status" value="1"/>
</dbReference>
<gene>
    <name evidence="11" type="ORF">GPUH_LOCUS22957</name>
</gene>
<reference evidence="11 12" key="1">
    <citation type="submission" date="2018-11" db="EMBL/GenBank/DDBJ databases">
        <authorList>
            <consortium name="Pathogen Informatics"/>
        </authorList>
    </citation>
    <scope>NUCLEOTIDE SEQUENCE [LARGE SCALE GENOMIC DNA]</scope>
</reference>
<evidence type="ECO:0000256" key="4">
    <source>
        <dbReference type="ARBA" id="ARBA00023054"/>
    </source>
</evidence>
<sequence>MQDKKSVDRVLLDKIKKEATEDHAKIAPKIRKAPLTDTAELVRQVRSRLHTNGISQKVFGDVVLGVSPGGVSELLTKPKPWEHLSPRARDLYLVMNDWLDEPNGITRLQAKANLNGESNGQKRSATKERSKDDRWQQDLAELIRLDSKSSAVSHSAPTMVTSNSANNLIKSSSSSRTSSLDKAIERLQKLRAAKQS</sequence>
<dbReference type="InterPro" id="IPR010982">
    <property type="entry name" value="Lambda_DNA-bd_dom_sf"/>
</dbReference>
<organism evidence="11 12">
    <name type="scientific">Gongylonema pulchrum</name>
    <dbReference type="NCBI Taxonomy" id="637853"/>
    <lineage>
        <taxon>Eukaryota</taxon>
        <taxon>Metazoa</taxon>
        <taxon>Ecdysozoa</taxon>
        <taxon>Nematoda</taxon>
        <taxon>Chromadorea</taxon>
        <taxon>Rhabditida</taxon>
        <taxon>Spirurina</taxon>
        <taxon>Spiruromorpha</taxon>
        <taxon>Spiruroidea</taxon>
        <taxon>Gongylonematidae</taxon>
        <taxon>Gongylonema</taxon>
    </lineage>
</organism>
<comment type="subcellular location">
    <subcellularLocation>
        <location evidence="1">Nucleus</location>
    </subcellularLocation>
</comment>
<evidence type="ECO:0000256" key="1">
    <source>
        <dbReference type="ARBA" id="ARBA00004123"/>
    </source>
</evidence>
<feature type="region of interest" description="Disordered" evidence="9">
    <location>
        <begin position="114"/>
        <end position="134"/>
    </location>
</feature>
<keyword evidence="8" id="KW-0539">Nucleus</keyword>
<evidence type="ECO:0000256" key="9">
    <source>
        <dbReference type="SAM" id="MobiDB-lite"/>
    </source>
</evidence>
<feature type="compositionally biased region" description="Basic and acidic residues" evidence="9">
    <location>
        <begin position="125"/>
        <end position="134"/>
    </location>
</feature>
<dbReference type="PANTHER" id="PTHR14043:SF2">
    <property type="entry name" value="HOMEOBOX PROTEIN CUT"/>
    <property type="match status" value="1"/>
</dbReference>
<evidence type="ECO:0000259" key="10">
    <source>
        <dbReference type="PROSITE" id="PS51042"/>
    </source>
</evidence>
<keyword evidence="5" id="KW-0238">DNA-binding</keyword>
<dbReference type="SUPFAM" id="SSF47413">
    <property type="entry name" value="lambda repressor-like DNA-binding domains"/>
    <property type="match status" value="1"/>
</dbReference>
<evidence type="ECO:0000256" key="8">
    <source>
        <dbReference type="ARBA" id="ARBA00023242"/>
    </source>
</evidence>
<evidence type="ECO:0000313" key="12">
    <source>
        <dbReference type="Proteomes" id="UP000271098"/>
    </source>
</evidence>
<evidence type="ECO:0000313" key="11">
    <source>
        <dbReference type="EMBL" id="VDN40778.1"/>
    </source>
</evidence>
<feature type="domain" description="CUT" evidence="10">
    <location>
        <begin position="27"/>
        <end position="114"/>
    </location>
</feature>
<evidence type="ECO:0000256" key="6">
    <source>
        <dbReference type="ARBA" id="ARBA00023155"/>
    </source>
</evidence>
<evidence type="ECO:0000256" key="3">
    <source>
        <dbReference type="ARBA" id="ARBA00023015"/>
    </source>
</evidence>
<keyword evidence="4" id="KW-0175">Coiled coil</keyword>
<dbReference type="GO" id="GO:0005634">
    <property type="term" value="C:nucleus"/>
    <property type="evidence" value="ECO:0007669"/>
    <property type="project" value="UniProtKB-SubCell"/>
</dbReference>
<dbReference type="GO" id="GO:0000981">
    <property type="term" value="F:DNA-binding transcription factor activity, RNA polymerase II-specific"/>
    <property type="evidence" value="ECO:0007669"/>
    <property type="project" value="TreeGrafter"/>
</dbReference>
<feature type="compositionally biased region" description="Polar residues" evidence="9">
    <location>
        <begin position="151"/>
        <end position="161"/>
    </location>
</feature>
<evidence type="ECO:0000256" key="5">
    <source>
        <dbReference type="ARBA" id="ARBA00023125"/>
    </source>
</evidence>
<evidence type="ECO:0000256" key="2">
    <source>
        <dbReference type="ARBA" id="ARBA00022737"/>
    </source>
</evidence>
<dbReference type="GO" id="GO:0000977">
    <property type="term" value="F:RNA polymerase II transcription regulatory region sequence-specific DNA binding"/>
    <property type="evidence" value="ECO:0007669"/>
    <property type="project" value="TreeGrafter"/>
</dbReference>
<feature type="compositionally biased region" description="Low complexity" evidence="9">
    <location>
        <begin position="162"/>
        <end position="178"/>
    </location>
</feature>
<evidence type="ECO:0000256" key="7">
    <source>
        <dbReference type="ARBA" id="ARBA00023163"/>
    </source>
</evidence>
<keyword evidence="7" id="KW-0804">Transcription</keyword>
<keyword evidence="6" id="KW-0371">Homeobox</keyword>
<dbReference type="Proteomes" id="UP000271098">
    <property type="component" value="Unassembled WGS sequence"/>
</dbReference>
<feature type="region of interest" description="Disordered" evidence="9">
    <location>
        <begin position="151"/>
        <end position="182"/>
    </location>
</feature>
<keyword evidence="12" id="KW-1185">Reference proteome</keyword>
<accession>A0A3P7NX37</accession>
<dbReference type="EMBL" id="UYRT01096411">
    <property type="protein sequence ID" value="VDN40778.1"/>
    <property type="molecule type" value="Genomic_DNA"/>
</dbReference>
<dbReference type="AlphaFoldDB" id="A0A3P7NX37"/>
<dbReference type="OrthoDB" id="10257567at2759"/>
<keyword evidence="3" id="KW-0805">Transcription regulation</keyword>
<dbReference type="PROSITE" id="PS51042">
    <property type="entry name" value="CUT"/>
    <property type="match status" value="1"/>
</dbReference>
<keyword evidence="2" id="KW-0677">Repeat</keyword>
<dbReference type="SMART" id="SM01109">
    <property type="entry name" value="CUT"/>
    <property type="match status" value="1"/>
</dbReference>
<protein>
    <recommendedName>
        <fullName evidence="10">CUT domain-containing protein</fullName>
    </recommendedName>
</protein>
<dbReference type="PANTHER" id="PTHR14043">
    <property type="entry name" value="CCAAT DISPLACEMENT PROTEIN-RELATED"/>
    <property type="match status" value="1"/>
</dbReference>